<dbReference type="Gene3D" id="3.10.310.10">
    <property type="entry name" value="Diaminopimelate Epimerase, Chain A, domain 1"/>
    <property type="match status" value="2"/>
</dbReference>
<keyword evidence="5 8" id="KW-0457">Lysine biosynthesis</keyword>
<evidence type="ECO:0000256" key="3">
    <source>
        <dbReference type="ARBA" id="ARBA00013080"/>
    </source>
</evidence>
<comment type="subunit">
    <text evidence="8">Homodimer.</text>
</comment>
<reference evidence="10" key="1">
    <citation type="submission" date="2019-02" db="EMBL/GenBank/DDBJ databases">
        <authorList>
            <person name="Gruber-Vodicka R. H."/>
            <person name="Seah K. B. B."/>
        </authorList>
    </citation>
    <scope>NUCLEOTIDE SEQUENCE</scope>
    <source>
        <strain evidence="10">BECK_BZ125</strain>
        <strain evidence="11">BECK_BZ126</strain>
    </source>
</reference>
<dbReference type="PANTHER" id="PTHR31689:SF0">
    <property type="entry name" value="DIAMINOPIMELATE EPIMERASE"/>
    <property type="match status" value="1"/>
</dbReference>
<dbReference type="GO" id="GO:0009089">
    <property type="term" value="P:lysine biosynthetic process via diaminopimelate"/>
    <property type="evidence" value="ECO:0007669"/>
    <property type="project" value="UniProtKB-UniRule"/>
</dbReference>
<dbReference type="PANTHER" id="PTHR31689">
    <property type="entry name" value="DIAMINOPIMELATE EPIMERASE, CHLOROPLASTIC"/>
    <property type="match status" value="1"/>
</dbReference>
<keyword evidence="6 8" id="KW-0413">Isomerase</keyword>
<keyword evidence="4 8" id="KW-0028">Amino-acid biosynthesis</keyword>
<evidence type="ECO:0000256" key="6">
    <source>
        <dbReference type="ARBA" id="ARBA00023235"/>
    </source>
</evidence>
<comment type="similarity">
    <text evidence="2 8">Belongs to the diaminopimelate epimerase family.</text>
</comment>
<dbReference type="NCBIfam" id="TIGR00652">
    <property type="entry name" value="DapF"/>
    <property type="match status" value="1"/>
</dbReference>
<dbReference type="InterPro" id="IPR001653">
    <property type="entry name" value="DAP_epimerase_DapF"/>
</dbReference>
<comment type="pathway">
    <text evidence="1 8">Amino-acid biosynthesis; L-lysine biosynthesis via DAP pathway; DL-2,6-diaminopimelate from LL-2,6-diaminopimelate: step 1/1.</text>
</comment>
<feature type="binding site" evidence="8">
    <location>
        <begin position="216"/>
        <end position="217"/>
    </location>
    <ligand>
        <name>substrate</name>
    </ligand>
</feature>
<dbReference type="AlphaFoldDB" id="A0A450Y8Q5"/>
<evidence type="ECO:0000256" key="5">
    <source>
        <dbReference type="ARBA" id="ARBA00023154"/>
    </source>
</evidence>
<feature type="active site" description="Proton acceptor" evidence="8">
    <location>
        <position position="225"/>
    </location>
</feature>
<feature type="binding site" evidence="8">
    <location>
        <position position="13"/>
    </location>
    <ligand>
        <name>substrate</name>
    </ligand>
</feature>
<organism evidence="10">
    <name type="scientific">Candidatus Kentrum sp. TC</name>
    <dbReference type="NCBI Taxonomy" id="2126339"/>
    <lineage>
        <taxon>Bacteria</taxon>
        <taxon>Pseudomonadati</taxon>
        <taxon>Pseudomonadota</taxon>
        <taxon>Gammaproteobacteria</taxon>
        <taxon>Candidatus Kentrum</taxon>
    </lineage>
</organism>
<dbReference type="UniPathway" id="UPA00034">
    <property type="reaction ID" value="UER00025"/>
</dbReference>
<protein>
    <recommendedName>
        <fullName evidence="3 8">Diaminopimelate epimerase</fullName>
        <shortName evidence="8">DAP epimerase</shortName>
        <ecNumber evidence="3 8">5.1.1.7</ecNumber>
    </recommendedName>
    <alternativeName>
        <fullName evidence="8">PLP-independent amino acid racemase</fullName>
    </alternativeName>
</protein>
<dbReference type="GO" id="GO:0008837">
    <property type="term" value="F:diaminopimelate epimerase activity"/>
    <property type="evidence" value="ECO:0007669"/>
    <property type="project" value="UniProtKB-UniRule"/>
</dbReference>
<evidence type="ECO:0000256" key="9">
    <source>
        <dbReference type="PROSITE-ProRule" id="PRU10125"/>
    </source>
</evidence>
<dbReference type="SUPFAM" id="SSF54506">
    <property type="entry name" value="Diaminopimelate epimerase-like"/>
    <property type="match status" value="2"/>
</dbReference>
<evidence type="ECO:0000256" key="1">
    <source>
        <dbReference type="ARBA" id="ARBA00005196"/>
    </source>
</evidence>
<evidence type="ECO:0000256" key="2">
    <source>
        <dbReference type="ARBA" id="ARBA00010219"/>
    </source>
</evidence>
<feature type="site" description="Could be important to modulate the pK values of the two catalytic cysteine residues" evidence="8">
    <location>
        <position position="167"/>
    </location>
</feature>
<comment type="subcellular location">
    <subcellularLocation>
        <location evidence="8">Cytoplasm</location>
    </subcellularLocation>
</comment>
<evidence type="ECO:0000313" key="11">
    <source>
        <dbReference type="EMBL" id="VFK51304.1"/>
    </source>
</evidence>
<dbReference type="Pfam" id="PF01678">
    <property type="entry name" value="DAP_epimerase"/>
    <property type="match status" value="2"/>
</dbReference>
<gene>
    <name evidence="8" type="primary">dapF</name>
    <name evidence="10" type="ORF">BECKTC1821E_GA0114239_1001146</name>
    <name evidence="11" type="ORF">BECKTC1821F_GA0114240_100137</name>
</gene>
<dbReference type="EMBL" id="CAADFW010000001">
    <property type="protein sequence ID" value="VFK51304.1"/>
    <property type="molecule type" value="Genomic_DNA"/>
</dbReference>
<dbReference type="EC" id="5.1.1.7" evidence="3 8"/>
<evidence type="ECO:0000256" key="8">
    <source>
        <dbReference type="HAMAP-Rule" id="MF_00197"/>
    </source>
</evidence>
<feature type="binding site" evidence="8">
    <location>
        <position position="198"/>
    </location>
    <ligand>
        <name>substrate</name>
    </ligand>
</feature>
<feature type="binding site" evidence="8">
    <location>
        <begin position="78"/>
        <end position="79"/>
    </location>
    <ligand>
        <name>substrate</name>
    </ligand>
</feature>
<accession>A0A450Y8Q5</accession>
<feature type="binding site" evidence="8">
    <location>
        <position position="165"/>
    </location>
    <ligand>
        <name>substrate</name>
    </ligand>
</feature>
<feature type="active site" evidence="9">
    <location>
        <position position="77"/>
    </location>
</feature>
<sequence length="320" mass="35114">MKLRILKCHGSDNDFILIDETIEKNHIRDAHRAELAKTLCDREMGIGADGVLFHLPSESADCGMRMFNPDGSEAEMCGNGLRCIGRYALEKSARDRVSVETMKSILSVTKESRLFDGVETFQAEIGPVSLAPGSLPMIADAETFIDGRIAGLSDTLRFTALSVPNPHIIAIVDEVDEDLVERYGRAANDLPVFPKGVNISFVELLDSDKIFVATYERGVGVTYSCGTGMSAAAYACALRDLVDGGKPISVYNRGGIVECDVSNKEGPILLKGNATFVFEATIEMRWDCTSMELPYEKRIRQHEIDAYGNLREYAKSIIGK</sequence>
<feature type="site" description="Could be important to modulate the pK values of the two catalytic cysteine residues" evidence="8">
    <location>
        <position position="216"/>
    </location>
</feature>
<dbReference type="GO" id="GO:0005829">
    <property type="term" value="C:cytosol"/>
    <property type="evidence" value="ECO:0007669"/>
    <property type="project" value="TreeGrafter"/>
</dbReference>
<dbReference type="EMBL" id="CAADFT010000001">
    <property type="protein sequence ID" value="VFK37916.1"/>
    <property type="molecule type" value="Genomic_DNA"/>
</dbReference>
<proteinExistence type="inferred from homology"/>
<dbReference type="InterPro" id="IPR018510">
    <property type="entry name" value="DAP_epimerase_AS"/>
</dbReference>
<feature type="binding site" evidence="8">
    <location>
        <begin position="226"/>
        <end position="227"/>
    </location>
    <ligand>
        <name>substrate</name>
    </ligand>
</feature>
<feature type="site" description="Important for dimerization" evidence="8">
    <location>
        <position position="278"/>
    </location>
</feature>
<comment type="function">
    <text evidence="8">Catalyzes the stereoinversion of LL-2,6-diaminopimelate (L,L-DAP) to meso-diaminopimelate (meso-DAP), a precursor of L-lysine and an essential component of the bacterial peptidoglycan.</text>
</comment>
<evidence type="ECO:0000313" key="10">
    <source>
        <dbReference type="EMBL" id="VFK37916.1"/>
    </source>
</evidence>
<feature type="binding site" evidence="8">
    <location>
        <position position="68"/>
    </location>
    <ligand>
        <name>substrate</name>
    </ligand>
</feature>
<evidence type="ECO:0000256" key="4">
    <source>
        <dbReference type="ARBA" id="ARBA00022605"/>
    </source>
</evidence>
<dbReference type="HAMAP" id="MF_00197">
    <property type="entry name" value="DAP_epimerase"/>
    <property type="match status" value="1"/>
</dbReference>
<comment type="caution">
    <text evidence="8">Lacks conserved residue(s) required for the propagation of feature annotation.</text>
</comment>
<comment type="catalytic activity">
    <reaction evidence="7 8">
        <text>(2S,6S)-2,6-diaminopimelate = meso-2,6-diaminopimelate</text>
        <dbReference type="Rhea" id="RHEA:15393"/>
        <dbReference type="ChEBI" id="CHEBI:57609"/>
        <dbReference type="ChEBI" id="CHEBI:57791"/>
        <dbReference type="EC" id="5.1.1.7"/>
    </reaction>
</comment>
<dbReference type="PROSITE" id="PS01326">
    <property type="entry name" value="DAP_EPIMERASE"/>
    <property type="match status" value="1"/>
</dbReference>
<name>A0A450Y8Q5_9GAMM</name>
<evidence type="ECO:0000256" key="7">
    <source>
        <dbReference type="ARBA" id="ARBA00051712"/>
    </source>
</evidence>
<keyword evidence="8" id="KW-0963">Cytoplasm</keyword>
<feature type="active site" description="Proton donor" evidence="8">
    <location>
        <position position="77"/>
    </location>
</feature>